<accession>A0A858RDB7</accession>
<dbReference type="Proteomes" id="UP000501812">
    <property type="component" value="Chromosome"/>
</dbReference>
<evidence type="ECO:0000259" key="8">
    <source>
        <dbReference type="SMART" id="SM00881"/>
    </source>
</evidence>
<name>A0A858RDB7_9BACT</name>
<keyword evidence="2 7" id="KW-0678">Repressor</keyword>
<dbReference type="RefSeq" id="WP_169453277.1">
    <property type="nucleotide sequence ID" value="NZ_CP051774.1"/>
</dbReference>
<dbReference type="NCBIfam" id="NF003992">
    <property type="entry name" value="PRK05472.2-1"/>
    <property type="match status" value="1"/>
</dbReference>
<dbReference type="EMBL" id="CP051774">
    <property type="protein sequence ID" value="QJE95056.1"/>
    <property type="molecule type" value="Genomic_DNA"/>
</dbReference>
<protein>
    <recommendedName>
        <fullName evidence="7">Redox-sensing transcriptional repressor Rex</fullName>
    </recommendedName>
</protein>
<evidence type="ECO:0000313" key="10">
    <source>
        <dbReference type="Proteomes" id="UP000501812"/>
    </source>
</evidence>
<dbReference type="InterPro" id="IPR036291">
    <property type="entry name" value="NAD(P)-bd_dom_sf"/>
</dbReference>
<dbReference type="AlphaFoldDB" id="A0A858RDB7"/>
<feature type="binding site" evidence="7">
    <location>
        <begin position="90"/>
        <end position="95"/>
    </location>
    <ligand>
        <name>NAD(+)</name>
        <dbReference type="ChEBI" id="CHEBI:57540"/>
    </ligand>
</feature>
<dbReference type="NCBIfam" id="NF003995">
    <property type="entry name" value="PRK05472.2-4"/>
    <property type="match status" value="1"/>
</dbReference>
<dbReference type="PANTHER" id="PTHR35786">
    <property type="entry name" value="REDOX-SENSING TRANSCRIPTIONAL REPRESSOR REX"/>
    <property type="match status" value="1"/>
</dbReference>
<organism evidence="9 10">
    <name type="scientific">Luteolibacter luteus</name>
    <dbReference type="NCBI Taxonomy" id="2728835"/>
    <lineage>
        <taxon>Bacteria</taxon>
        <taxon>Pseudomonadati</taxon>
        <taxon>Verrucomicrobiota</taxon>
        <taxon>Verrucomicrobiia</taxon>
        <taxon>Verrucomicrobiales</taxon>
        <taxon>Verrucomicrobiaceae</taxon>
        <taxon>Luteolibacter</taxon>
    </lineage>
</organism>
<keyword evidence="5 7" id="KW-0238">DNA-binding</keyword>
<dbReference type="Pfam" id="PF06971">
    <property type="entry name" value="Put_DNA-bind_N"/>
    <property type="match status" value="1"/>
</dbReference>
<dbReference type="SMART" id="SM00881">
    <property type="entry name" value="CoA_binding"/>
    <property type="match status" value="1"/>
</dbReference>
<evidence type="ECO:0000256" key="6">
    <source>
        <dbReference type="ARBA" id="ARBA00023163"/>
    </source>
</evidence>
<proteinExistence type="inferred from homology"/>
<dbReference type="Gene3D" id="3.40.50.720">
    <property type="entry name" value="NAD(P)-binding Rossmann-like Domain"/>
    <property type="match status" value="1"/>
</dbReference>
<dbReference type="NCBIfam" id="NF003989">
    <property type="entry name" value="PRK05472.1-3"/>
    <property type="match status" value="1"/>
</dbReference>
<dbReference type="GO" id="GO:0003700">
    <property type="term" value="F:DNA-binding transcription factor activity"/>
    <property type="evidence" value="ECO:0007669"/>
    <property type="project" value="UniProtKB-UniRule"/>
</dbReference>
<dbReference type="InterPro" id="IPR036390">
    <property type="entry name" value="WH_DNA-bd_sf"/>
</dbReference>
<dbReference type="InterPro" id="IPR058236">
    <property type="entry name" value="Rex_actinobacterial-type"/>
</dbReference>
<dbReference type="NCBIfam" id="NF003996">
    <property type="entry name" value="PRK05472.2-5"/>
    <property type="match status" value="1"/>
</dbReference>
<evidence type="ECO:0000256" key="5">
    <source>
        <dbReference type="ARBA" id="ARBA00023125"/>
    </source>
</evidence>
<dbReference type="SUPFAM" id="SSF46785">
    <property type="entry name" value="Winged helix' DNA-binding domain"/>
    <property type="match status" value="1"/>
</dbReference>
<keyword evidence="6 7" id="KW-0804">Transcription</keyword>
<comment type="similarity">
    <text evidence="7">Belongs to the transcriptional regulatory Rex family.</text>
</comment>
<comment type="function">
    <text evidence="7">Modulates transcription in response to changes in cellular NADH/NAD(+) redox state.</text>
</comment>
<evidence type="ECO:0000256" key="7">
    <source>
        <dbReference type="HAMAP-Rule" id="MF_01131"/>
    </source>
</evidence>
<sequence length="206" mass="22519">MEKIDIPKKAIYRLSIYHRCLQRLQDNGQETVSSTALAKAAGVKPAQLRKDLAYFGQFGTRGLGYPVEMLGSMIRDVLGRERLQPVVLVGAGNLGSALLHYQGFQKEGFEVVCAFDADPEAAVRRGVNIPVKSDKEIDEFVKVENVKLAILCVPAGFAQAVANRLVAAGIQGILNFSPVVLEVPEEVVVNNVDLALELEHLSFFVR</sequence>
<evidence type="ECO:0000256" key="3">
    <source>
        <dbReference type="ARBA" id="ARBA00023015"/>
    </source>
</evidence>
<reference evidence="9 10" key="1">
    <citation type="submission" date="2020-04" db="EMBL/GenBank/DDBJ databases">
        <title>Luteolibacter sp. G-1-1-1 isolated from soil.</title>
        <authorList>
            <person name="Dahal R.H."/>
        </authorList>
    </citation>
    <scope>NUCLEOTIDE SEQUENCE [LARGE SCALE GENOMIC DNA]</scope>
    <source>
        <strain evidence="9 10">G-1-1-1</strain>
    </source>
</reference>
<dbReference type="KEGG" id="luo:HHL09_04470"/>
<evidence type="ECO:0000256" key="4">
    <source>
        <dbReference type="ARBA" id="ARBA00023027"/>
    </source>
</evidence>
<dbReference type="HAMAP" id="MF_01131">
    <property type="entry name" value="Rex"/>
    <property type="match status" value="1"/>
</dbReference>
<evidence type="ECO:0000256" key="1">
    <source>
        <dbReference type="ARBA" id="ARBA00022490"/>
    </source>
</evidence>
<gene>
    <name evidence="7" type="primary">rex</name>
    <name evidence="9" type="ORF">HHL09_04470</name>
</gene>
<dbReference type="SUPFAM" id="SSF51735">
    <property type="entry name" value="NAD(P)-binding Rossmann-fold domains"/>
    <property type="match status" value="1"/>
</dbReference>
<dbReference type="InterPro" id="IPR003781">
    <property type="entry name" value="CoA-bd"/>
</dbReference>
<dbReference type="InterPro" id="IPR036388">
    <property type="entry name" value="WH-like_DNA-bd_sf"/>
</dbReference>
<dbReference type="GO" id="GO:0003677">
    <property type="term" value="F:DNA binding"/>
    <property type="evidence" value="ECO:0007669"/>
    <property type="project" value="UniProtKB-UniRule"/>
</dbReference>
<keyword evidence="4 7" id="KW-0520">NAD</keyword>
<evidence type="ECO:0000256" key="2">
    <source>
        <dbReference type="ARBA" id="ARBA00022491"/>
    </source>
</evidence>
<dbReference type="NCBIfam" id="NF003994">
    <property type="entry name" value="PRK05472.2-3"/>
    <property type="match status" value="1"/>
</dbReference>
<keyword evidence="1 7" id="KW-0963">Cytoplasm</keyword>
<comment type="subcellular location">
    <subcellularLocation>
        <location evidence="7">Cytoplasm</location>
    </subcellularLocation>
</comment>
<dbReference type="NCBIfam" id="NF003993">
    <property type="entry name" value="PRK05472.2-2"/>
    <property type="match status" value="1"/>
</dbReference>
<feature type="domain" description="CoA-binding" evidence="8">
    <location>
        <begin position="79"/>
        <end position="180"/>
    </location>
</feature>
<dbReference type="GO" id="GO:0045892">
    <property type="term" value="P:negative regulation of DNA-templated transcription"/>
    <property type="evidence" value="ECO:0007669"/>
    <property type="project" value="InterPro"/>
</dbReference>
<comment type="subunit">
    <text evidence="7">Homodimer.</text>
</comment>
<dbReference type="Pfam" id="PF02629">
    <property type="entry name" value="CoA_binding"/>
    <property type="match status" value="1"/>
</dbReference>
<feature type="DNA-binding region" description="H-T-H motif" evidence="7">
    <location>
        <begin position="16"/>
        <end position="55"/>
    </location>
</feature>
<dbReference type="Gene3D" id="1.10.10.10">
    <property type="entry name" value="Winged helix-like DNA-binding domain superfamily/Winged helix DNA-binding domain"/>
    <property type="match status" value="1"/>
</dbReference>
<keyword evidence="3 7" id="KW-0805">Transcription regulation</keyword>
<dbReference type="GO" id="GO:0051775">
    <property type="term" value="P:response to redox state"/>
    <property type="evidence" value="ECO:0007669"/>
    <property type="project" value="InterPro"/>
</dbReference>
<keyword evidence="10" id="KW-1185">Reference proteome</keyword>
<dbReference type="GO" id="GO:0005737">
    <property type="term" value="C:cytoplasm"/>
    <property type="evidence" value="ECO:0007669"/>
    <property type="project" value="UniProtKB-SubCell"/>
</dbReference>
<dbReference type="InterPro" id="IPR022876">
    <property type="entry name" value="Tscrpt_rep_Rex"/>
</dbReference>
<dbReference type="InterPro" id="IPR009718">
    <property type="entry name" value="Rex_DNA-bd_C_dom"/>
</dbReference>
<dbReference type="PANTHER" id="PTHR35786:SF1">
    <property type="entry name" value="REDOX-SENSING TRANSCRIPTIONAL REPRESSOR REX 1"/>
    <property type="match status" value="1"/>
</dbReference>
<evidence type="ECO:0000313" key="9">
    <source>
        <dbReference type="EMBL" id="QJE95056.1"/>
    </source>
</evidence>